<proteinExistence type="predicted"/>
<dbReference type="EMBL" id="JAQMUC010000084">
    <property type="protein sequence ID" value="MDB9537209.1"/>
    <property type="molecule type" value="Genomic_DNA"/>
</dbReference>
<dbReference type="Gene3D" id="3.30.590.20">
    <property type="match status" value="1"/>
</dbReference>
<keyword evidence="3" id="KW-1185">Reference proteome</keyword>
<dbReference type="RefSeq" id="WP_271796914.1">
    <property type="nucleotide sequence ID" value="NZ_JAQMUC010000084.1"/>
</dbReference>
<evidence type="ECO:0000313" key="2">
    <source>
        <dbReference type="EMBL" id="MDB9537209.1"/>
    </source>
</evidence>
<dbReference type="NCBIfam" id="TIGR02048">
    <property type="entry name" value="gshA_cyano"/>
    <property type="match status" value="1"/>
</dbReference>
<reference evidence="2 3" key="1">
    <citation type="submission" date="2023-01" db="EMBL/GenBank/DDBJ databases">
        <title>Genomes from the Australian National Cyanobacteria Reference Collection.</title>
        <authorList>
            <person name="Willis A."/>
            <person name="Lee E.M.F."/>
        </authorList>
    </citation>
    <scope>NUCLEOTIDE SEQUENCE [LARGE SCALE GENOMIC DNA]</scope>
    <source>
        <strain evidence="2 3">CS-1226</strain>
    </source>
</reference>
<comment type="caution">
    <text evidence="2">The sequence shown here is derived from an EMBL/GenBank/DDBJ whole genome shotgun (WGS) entry which is preliminary data.</text>
</comment>
<dbReference type="EC" id="6.3.2.2" evidence="2"/>
<dbReference type="InterPro" id="IPR006336">
    <property type="entry name" value="GCS2"/>
</dbReference>
<organism evidence="2 3">
    <name type="scientific">Dolichospermum planctonicum CS-1226</name>
    <dbReference type="NCBI Taxonomy" id="3021751"/>
    <lineage>
        <taxon>Bacteria</taxon>
        <taxon>Bacillati</taxon>
        <taxon>Cyanobacteriota</taxon>
        <taxon>Cyanophyceae</taxon>
        <taxon>Nostocales</taxon>
        <taxon>Aphanizomenonaceae</taxon>
        <taxon>Dolichospermum</taxon>
        <taxon>Dolichospermum planctonicum</taxon>
    </lineage>
</organism>
<name>A0ABT5AIT6_9CYAN</name>
<gene>
    <name evidence="2" type="primary">gshA</name>
    <name evidence="2" type="ORF">PN451_15460</name>
</gene>
<dbReference type="SUPFAM" id="SSF55931">
    <property type="entry name" value="Glutamine synthetase/guanido kinase"/>
    <property type="match status" value="1"/>
</dbReference>
<dbReference type="GO" id="GO:0004357">
    <property type="term" value="F:glutamate-cysteine ligase activity"/>
    <property type="evidence" value="ECO:0007669"/>
    <property type="project" value="UniProtKB-EC"/>
</dbReference>
<dbReference type="PANTHER" id="PTHR36510">
    <property type="entry name" value="GLUTAMATE--CYSTEINE LIGASE 2-RELATED"/>
    <property type="match status" value="1"/>
</dbReference>
<dbReference type="Pfam" id="PF04107">
    <property type="entry name" value="GCS2"/>
    <property type="match status" value="1"/>
</dbReference>
<accession>A0ABT5AIT6</accession>
<comment type="catalytic activity">
    <reaction evidence="1">
        <text>L-cysteine + L-glutamate + ATP = gamma-L-glutamyl-L-cysteine + ADP + phosphate + H(+)</text>
        <dbReference type="Rhea" id="RHEA:13285"/>
        <dbReference type="ChEBI" id="CHEBI:15378"/>
        <dbReference type="ChEBI" id="CHEBI:29985"/>
        <dbReference type="ChEBI" id="CHEBI:30616"/>
        <dbReference type="ChEBI" id="CHEBI:35235"/>
        <dbReference type="ChEBI" id="CHEBI:43474"/>
        <dbReference type="ChEBI" id="CHEBI:58173"/>
        <dbReference type="ChEBI" id="CHEBI:456216"/>
        <dbReference type="EC" id="6.3.2.2"/>
    </reaction>
</comment>
<evidence type="ECO:0000256" key="1">
    <source>
        <dbReference type="ARBA" id="ARBA00048819"/>
    </source>
</evidence>
<evidence type="ECO:0000313" key="3">
    <source>
        <dbReference type="Proteomes" id="UP001211249"/>
    </source>
</evidence>
<dbReference type="InterPro" id="IPR050141">
    <property type="entry name" value="GCL_type2/YbdK_subfam"/>
</dbReference>
<protein>
    <submittedName>
        <fullName evidence="2">Glutamate--cysteine ligase</fullName>
        <ecNumber evidence="2">6.3.2.2</ecNumber>
    </submittedName>
</protein>
<keyword evidence="2" id="KW-0436">Ligase</keyword>
<sequence>MILSKGFEIEMYTGTPQGEIVGLSDKIISDLDGFMREPDSRNVEYITQPSTSYENLLCALLGPRRKLRNYLQKLDNYTLIPGSTLSLPGRDASGDMNQRFFRSDPTNPYHDYIEQTYGTKVVTASVHINIGISDPEVLMRACRVIRMEAPLFLAMSASSPFLDGKTTGYHSTRWGLFPQTPDYVPLFTSHAHHIQWVNEQLEAGKMQNVRHLWVSVRPNGDRRPYDLNRLELRICDLVTDPIALLAMTALLEARLIQIIDNPNIDPLTQSPFCPEELITLTMKNEMAAATDSLDARLQRWQDGNSILARDWIRELYQEIWGIAKQHGFSCFLAPLQNILQTGNEAQQWLQLHKIGVDIQRVIAQAILTTQERETELESKLCLSVRE</sequence>
<dbReference type="InterPro" id="IPR014746">
    <property type="entry name" value="Gln_synth/guanido_kin_cat_dom"/>
</dbReference>
<dbReference type="Proteomes" id="UP001211249">
    <property type="component" value="Unassembled WGS sequence"/>
</dbReference>
<dbReference type="InterPro" id="IPR011792">
    <property type="entry name" value="GshA_cyano"/>
</dbReference>
<dbReference type="PANTHER" id="PTHR36510:SF1">
    <property type="entry name" value="GLUTAMATE--CYSTEINE LIGASE 2-RELATED"/>
    <property type="match status" value="1"/>
</dbReference>